<evidence type="ECO:0000313" key="3">
    <source>
        <dbReference type="EMBL" id="APW65261.1"/>
    </source>
</evidence>
<proteinExistence type="inferred from homology"/>
<dbReference type="AlphaFoldDB" id="A0A1P8KL43"/>
<dbReference type="Gene3D" id="3.30.70.270">
    <property type="match status" value="1"/>
</dbReference>
<dbReference type="Pfam" id="PF11799">
    <property type="entry name" value="IMS_C"/>
    <property type="match status" value="1"/>
</dbReference>
<feature type="domain" description="UmuC" evidence="2">
    <location>
        <begin position="2"/>
        <end position="230"/>
    </location>
</feature>
<organism evidence="3 4">
    <name type="scientific">Poseidonibacter parvus</name>
    <dbReference type="NCBI Taxonomy" id="1850254"/>
    <lineage>
        <taxon>Bacteria</taxon>
        <taxon>Pseudomonadati</taxon>
        <taxon>Campylobacterota</taxon>
        <taxon>Epsilonproteobacteria</taxon>
        <taxon>Campylobacterales</taxon>
        <taxon>Arcobacteraceae</taxon>
        <taxon>Poseidonibacter</taxon>
    </lineage>
</organism>
<evidence type="ECO:0000256" key="1">
    <source>
        <dbReference type="ARBA" id="ARBA00010945"/>
    </source>
</evidence>
<evidence type="ECO:0000313" key="4">
    <source>
        <dbReference type="Proteomes" id="UP000186074"/>
    </source>
</evidence>
<dbReference type="EMBL" id="CP019070">
    <property type="protein sequence ID" value="APW65261.1"/>
    <property type="molecule type" value="Genomic_DNA"/>
</dbReference>
<dbReference type="InterPro" id="IPR017961">
    <property type="entry name" value="DNA_pol_Y-fam_little_finger"/>
</dbReference>
<comment type="similarity">
    <text evidence="1">Belongs to the DNA polymerase type-Y family.</text>
</comment>
<keyword evidence="4" id="KW-1185">Reference proteome</keyword>
<dbReference type="SUPFAM" id="SSF56672">
    <property type="entry name" value="DNA/RNA polymerases"/>
    <property type="match status" value="1"/>
</dbReference>
<dbReference type="STRING" id="1850254.LPB137_05075"/>
<dbReference type="Gene3D" id="3.40.1170.60">
    <property type="match status" value="1"/>
</dbReference>
<dbReference type="InterPro" id="IPR043502">
    <property type="entry name" value="DNA/RNA_pol_sf"/>
</dbReference>
<dbReference type="OrthoDB" id="9808813at2"/>
<evidence type="ECO:0000259" key="2">
    <source>
        <dbReference type="PROSITE" id="PS50173"/>
    </source>
</evidence>
<name>A0A1P8KL43_9BACT</name>
<dbReference type="GO" id="GO:0005829">
    <property type="term" value="C:cytosol"/>
    <property type="evidence" value="ECO:0007669"/>
    <property type="project" value="TreeGrafter"/>
</dbReference>
<dbReference type="PANTHER" id="PTHR11076">
    <property type="entry name" value="DNA REPAIR POLYMERASE UMUC / TRANSFERASE FAMILY MEMBER"/>
    <property type="match status" value="1"/>
</dbReference>
<reference evidence="3 4" key="1">
    <citation type="submission" date="2017-01" db="EMBL/GenBank/DDBJ databases">
        <title>Genome sequencing of Arcobacter sp. LPB0137.</title>
        <authorList>
            <person name="Lee G.-W."/>
            <person name="Yi H."/>
        </authorList>
    </citation>
    <scope>NUCLEOTIDE SEQUENCE [LARGE SCALE GENOMIC DNA]</scope>
    <source>
        <strain evidence="3 4">LPB0137</strain>
    </source>
</reference>
<dbReference type="GO" id="GO:0006281">
    <property type="term" value="P:DNA repair"/>
    <property type="evidence" value="ECO:0007669"/>
    <property type="project" value="InterPro"/>
</dbReference>
<dbReference type="Pfam" id="PF00817">
    <property type="entry name" value="IMS"/>
    <property type="match status" value="1"/>
</dbReference>
<dbReference type="InterPro" id="IPR050116">
    <property type="entry name" value="DNA_polymerase-Y"/>
</dbReference>
<dbReference type="PANTHER" id="PTHR11076:SF34">
    <property type="entry name" value="PROTEIN UMUC"/>
    <property type="match status" value="1"/>
</dbReference>
<dbReference type="InterPro" id="IPR001126">
    <property type="entry name" value="UmuC"/>
</dbReference>
<gene>
    <name evidence="3" type="ORF">LPB137_05075</name>
</gene>
<dbReference type="PROSITE" id="PS50173">
    <property type="entry name" value="UMUC"/>
    <property type="match status" value="1"/>
</dbReference>
<dbReference type="GO" id="GO:0009432">
    <property type="term" value="P:SOS response"/>
    <property type="evidence" value="ECO:0007669"/>
    <property type="project" value="TreeGrafter"/>
</dbReference>
<dbReference type="GO" id="GO:0003887">
    <property type="term" value="F:DNA-directed DNA polymerase activity"/>
    <property type="evidence" value="ECO:0007669"/>
    <property type="project" value="TreeGrafter"/>
</dbReference>
<dbReference type="GO" id="GO:0042276">
    <property type="term" value="P:error-prone translesion synthesis"/>
    <property type="evidence" value="ECO:0007669"/>
    <property type="project" value="TreeGrafter"/>
</dbReference>
<dbReference type="Gene3D" id="1.10.150.20">
    <property type="entry name" value="5' to 3' exonuclease, C-terminal subdomain"/>
    <property type="match status" value="1"/>
</dbReference>
<dbReference type="InterPro" id="IPR043128">
    <property type="entry name" value="Rev_trsase/Diguanyl_cyclase"/>
</dbReference>
<protein>
    <recommendedName>
        <fullName evidence="2">UmuC domain-containing protein</fullName>
    </recommendedName>
</protein>
<dbReference type="RefSeq" id="WP_076085261.1">
    <property type="nucleotide sequence ID" value="NZ_CP019070.1"/>
</dbReference>
<sequence length="434" mass="50271">MNIHLDLDCYFVSAERTRYPFLKGKNVVVVKGSDNRIFSNIKKDGVMLGDTGAFNSVLEFKNKQHDNVLGAWKDEYIDEEGNIHGIVIAKSYEAKKYGIKTGTPLKEALYMCPNLLIIKSDHLFYQELSQKLKKYLEFKIPVLEQYSIDEFFGDLNGWIKDEDTQGFIEELRDDIMAKFDLPITIGASKSKWIAKLLTDEAKPYGALALRQDRVYEYTNNIDVNDFPGVGRAISKKLEIHRIKTLGELRVKPSLLYSYGKTGVQLYKRICGTDNERVIAYSDRRGIGISRNFKAIINRDELYRRVLILARYLSFTIAKLALNPTSYYFKIRYEYGTKNSQSISHNRLFNEKFLIDLSKDMIKKLDNHLTHKIHYIAISASNFSNAHNQKTFSLIDYEKDKKFKALNEKLLKIRDKYGVDIIRYGSELNINYQVS</sequence>
<dbReference type="Proteomes" id="UP000186074">
    <property type="component" value="Chromosome"/>
</dbReference>
<dbReference type="KEGG" id="alp:LPB137_05075"/>
<accession>A0A1P8KL43</accession>